<organism evidence="7 8">
    <name type="scientific">Actinopolymorpha singaporensis</name>
    <dbReference type="NCBI Taxonomy" id="117157"/>
    <lineage>
        <taxon>Bacteria</taxon>
        <taxon>Bacillati</taxon>
        <taxon>Actinomycetota</taxon>
        <taxon>Actinomycetes</taxon>
        <taxon>Propionibacteriales</taxon>
        <taxon>Actinopolymorphaceae</taxon>
        <taxon>Actinopolymorpha</taxon>
    </lineage>
</organism>
<dbReference type="Proteomes" id="UP000198983">
    <property type="component" value="Chromosome I"/>
</dbReference>
<feature type="active site" evidence="5">
    <location>
        <position position="17"/>
    </location>
</feature>
<dbReference type="Gene3D" id="3.40.50.2300">
    <property type="match status" value="1"/>
</dbReference>
<proteinExistence type="inferred from homology"/>
<dbReference type="AlphaFoldDB" id="A0A1H1YJR6"/>
<dbReference type="EC" id="3.1.3.48" evidence="2"/>
<dbReference type="InterPro" id="IPR023485">
    <property type="entry name" value="Ptyr_pPase"/>
</dbReference>
<gene>
    <name evidence="7" type="ORF">SAMN04489717_5530</name>
</gene>
<dbReference type="EMBL" id="LT629732">
    <property type="protein sequence ID" value="SDT21624.1"/>
    <property type="molecule type" value="Genomic_DNA"/>
</dbReference>
<evidence type="ECO:0000313" key="8">
    <source>
        <dbReference type="Proteomes" id="UP000198983"/>
    </source>
</evidence>
<sequence>MGDTFAILYVCTGNMCRSPVAERMTRAALAARLGPNADRFTVYSAGTGTVDGRVMTAEAAAQVKAYAADPTGFVSAELTESHVGGADLVLAATRAHRSDVVTMDPGALRRTFTITEFARLAAALIDRAVTDRALTDRAPAGQALVDAPPELPAEPVERARALVAAAARARGTVRPARPDDDDIPDPIGRSAEVYEHVGAIIAGAVGVSVTALVGS</sequence>
<dbReference type="Pfam" id="PF01451">
    <property type="entry name" value="LMWPc"/>
    <property type="match status" value="1"/>
</dbReference>
<dbReference type="GO" id="GO:0004725">
    <property type="term" value="F:protein tyrosine phosphatase activity"/>
    <property type="evidence" value="ECO:0007669"/>
    <property type="project" value="UniProtKB-EC"/>
</dbReference>
<dbReference type="SMART" id="SM00226">
    <property type="entry name" value="LMWPc"/>
    <property type="match status" value="1"/>
</dbReference>
<dbReference type="PANTHER" id="PTHR11717">
    <property type="entry name" value="LOW MOLECULAR WEIGHT PROTEIN TYROSINE PHOSPHATASE"/>
    <property type="match status" value="1"/>
</dbReference>
<feature type="active site" description="Nucleophile" evidence="5">
    <location>
        <position position="11"/>
    </location>
</feature>
<evidence type="ECO:0000256" key="2">
    <source>
        <dbReference type="ARBA" id="ARBA00013064"/>
    </source>
</evidence>
<keyword evidence="4" id="KW-0904">Protein phosphatase</keyword>
<comment type="similarity">
    <text evidence="1">Belongs to the low molecular weight phosphotyrosine protein phosphatase family.</text>
</comment>
<dbReference type="SUPFAM" id="SSF52788">
    <property type="entry name" value="Phosphotyrosine protein phosphatases I"/>
    <property type="match status" value="1"/>
</dbReference>
<evidence type="ECO:0000256" key="3">
    <source>
        <dbReference type="ARBA" id="ARBA00022801"/>
    </source>
</evidence>
<evidence type="ECO:0000256" key="4">
    <source>
        <dbReference type="ARBA" id="ARBA00022912"/>
    </source>
</evidence>
<dbReference type="OrthoDB" id="9784339at2"/>
<keyword evidence="3" id="KW-0378">Hydrolase</keyword>
<dbReference type="PRINTS" id="PR00719">
    <property type="entry name" value="LMWPTPASE"/>
</dbReference>
<feature type="domain" description="Phosphotyrosine protein phosphatase I" evidence="6">
    <location>
        <begin position="5"/>
        <end position="137"/>
    </location>
</feature>
<reference evidence="7 8" key="1">
    <citation type="submission" date="2016-10" db="EMBL/GenBank/DDBJ databases">
        <authorList>
            <person name="de Groot N.N."/>
        </authorList>
    </citation>
    <scope>NUCLEOTIDE SEQUENCE [LARGE SCALE GENOMIC DNA]</scope>
    <source>
        <strain evidence="7 8">DSM 22024</strain>
    </source>
</reference>
<evidence type="ECO:0000256" key="1">
    <source>
        <dbReference type="ARBA" id="ARBA00011063"/>
    </source>
</evidence>
<dbReference type="RefSeq" id="WP_092656474.1">
    <property type="nucleotide sequence ID" value="NZ_LT629732.1"/>
</dbReference>
<evidence type="ECO:0000256" key="5">
    <source>
        <dbReference type="PIRSR" id="PIRSR617867-1"/>
    </source>
</evidence>
<evidence type="ECO:0000259" key="6">
    <source>
        <dbReference type="SMART" id="SM00226"/>
    </source>
</evidence>
<protein>
    <recommendedName>
        <fullName evidence="2">protein-tyrosine-phosphatase</fullName>
        <ecNumber evidence="2">3.1.3.48</ecNumber>
    </recommendedName>
</protein>
<dbReference type="STRING" id="117157.SAMN04489717_5530"/>
<name>A0A1H1YJR6_9ACTN</name>
<dbReference type="InterPro" id="IPR017867">
    <property type="entry name" value="Tyr_phospatase_low_mol_wt"/>
</dbReference>
<dbReference type="InterPro" id="IPR050438">
    <property type="entry name" value="LMW_PTPase"/>
</dbReference>
<evidence type="ECO:0000313" key="7">
    <source>
        <dbReference type="EMBL" id="SDT21624.1"/>
    </source>
</evidence>
<dbReference type="PANTHER" id="PTHR11717:SF7">
    <property type="entry name" value="LOW MOLECULAR WEIGHT PHOSPHOTYROSINE PROTEIN PHOSPHATASE"/>
    <property type="match status" value="1"/>
</dbReference>
<accession>A0A1H1YJR6</accession>
<dbReference type="InterPro" id="IPR036196">
    <property type="entry name" value="Ptyr_pPase_sf"/>
</dbReference>
<keyword evidence="8" id="KW-1185">Reference proteome</keyword>